<dbReference type="InterPro" id="IPR011009">
    <property type="entry name" value="Kinase-like_dom_sf"/>
</dbReference>
<comment type="caution">
    <text evidence="1">The sequence shown here is derived from an EMBL/GenBank/DDBJ whole genome shotgun (WGS) entry which is preliminary data.</text>
</comment>
<dbReference type="SUPFAM" id="SSF56112">
    <property type="entry name" value="Protein kinase-like (PK-like)"/>
    <property type="match status" value="1"/>
</dbReference>
<dbReference type="EMBL" id="ASJR01000014">
    <property type="protein sequence ID" value="ERP31403.1"/>
    <property type="molecule type" value="Genomic_DNA"/>
</dbReference>
<keyword evidence="2" id="KW-1185">Reference proteome</keyword>
<dbReference type="PATRIC" id="fig|1313304.3.peg.1668"/>
<reference evidence="1 2" key="1">
    <citation type="journal article" date="2013" name="Environ. Microbiol.">
        <title>Genome analysis of Chitinivibrio alkaliphilus gen. nov., sp. nov., a novel extremely haloalkaliphilic anaerobic chitinolytic bacterium from the candidate phylum Termite Group 3.</title>
        <authorList>
            <person name="Sorokin D.Y."/>
            <person name="Gumerov V.M."/>
            <person name="Rakitin A.L."/>
            <person name="Beletsky A.V."/>
            <person name="Damste J.S."/>
            <person name="Muyzer G."/>
            <person name="Mardanov A.V."/>
            <person name="Ravin N.V."/>
        </authorList>
    </citation>
    <scope>NUCLEOTIDE SEQUENCE [LARGE SCALE GENOMIC DNA]</scope>
    <source>
        <strain evidence="1 2">ACht1</strain>
    </source>
</reference>
<gene>
    <name evidence="1" type="ORF">CALK_1753</name>
</gene>
<dbReference type="Gene3D" id="3.90.1200.10">
    <property type="match status" value="1"/>
</dbReference>
<evidence type="ECO:0000313" key="1">
    <source>
        <dbReference type="EMBL" id="ERP31403.1"/>
    </source>
</evidence>
<organism evidence="1 2">
    <name type="scientific">Chitinivibrio alkaliphilus ACht1</name>
    <dbReference type="NCBI Taxonomy" id="1313304"/>
    <lineage>
        <taxon>Bacteria</taxon>
        <taxon>Pseudomonadati</taxon>
        <taxon>Fibrobacterota</taxon>
        <taxon>Chitinivibrionia</taxon>
        <taxon>Chitinivibrionales</taxon>
        <taxon>Chitinivibrionaceae</taxon>
        <taxon>Chitinivibrio</taxon>
    </lineage>
</organism>
<accession>U7D641</accession>
<protein>
    <recommendedName>
        <fullName evidence="3">Aminoglycoside phosphotransferase domain-containing protein</fullName>
    </recommendedName>
</protein>
<proteinExistence type="predicted"/>
<evidence type="ECO:0008006" key="3">
    <source>
        <dbReference type="Google" id="ProtNLM"/>
    </source>
</evidence>
<sequence>MHSPQEYIKNNMKLFLAPDEEFLKVDYKGIQKKAFQSTVREVSSLTIIYKKDTKVRKKEVFLKTGGDQYETYSAYTSLYENMAGTTAQKSMPRFYAYDKTTNTLYMEYLRGTPAKYGVLKNACFPFVGNSKEGSFFEELGVWLRTFHDKNKTAETVGIQQLASYALTALEFTENFTAQEKAVVRTSIQAFREKYKQANFSKVQNHNDFTLRNILKGKNRFYIIDWDATQHPLFDTYAPIWNDITSFYINTMSMSRFAPVISRNKTEGWCKSFLRGYFTDYADNNERITDFIWFFILMHSLGCIGDRDSFAVYKNVKCIKSYMSDWFKPFVLNVTIKKVENTK</sequence>
<dbReference type="Proteomes" id="UP000017148">
    <property type="component" value="Unassembled WGS sequence"/>
</dbReference>
<dbReference type="AlphaFoldDB" id="U7D641"/>
<dbReference type="STRING" id="1313304.CALK_1753"/>
<name>U7D641_9BACT</name>
<evidence type="ECO:0000313" key="2">
    <source>
        <dbReference type="Proteomes" id="UP000017148"/>
    </source>
</evidence>